<sequence length="246" mass="26609">MNTMAVYCCCPITHSNPSRLNKPLQQSSNPPVSCSCMYVLIMSLRLPRQRIPSATANAFTLPPEPTIRIFPDAVVINSRKSECDRVGTPRSFSSTSSTRITAPSQSSTSLQETYTSVPSPNACTHSAGCWGSAPALGECAGRVLELPLLLLSLSSMTALLLTNVRLGRLLTCGSRWPLGLMTTLKSSFWWWYGPGLTSVAEDAGEGIIVATVYSYSKCPLRSRRNKHAEAYAVLVVACVMIGNARM</sequence>
<accession>A0AA39ITW1</accession>
<evidence type="ECO:0000313" key="3">
    <source>
        <dbReference type="EMBL" id="KAK0430997.1"/>
    </source>
</evidence>
<feature type="compositionally biased region" description="Low complexity" evidence="1">
    <location>
        <begin position="90"/>
        <end position="99"/>
    </location>
</feature>
<feature type="compositionally biased region" description="Polar residues" evidence="1">
    <location>
        <begin position="100"/>
        <end position="113"/>
    </location>
</feature>
<evidence type="ECO:0000256" key="1">
    <source>
        <dbReference type="SAM" id="MobiDB-lite"/>
    </source>
</evidence>
<keyword evidence="4" id="KW-1185">Reference proteome</keyword>
<dbReference type="EMBL" id="JAUEPT010000126">
    <property type="protein sequence ID" value="KAK0430997.1"/>
    <property type="molecule type" value="Genomic_DNA"/>
</dbReference>
<protein>
    <submittedName>
        <fullName evidence="2">Uncharacterized protein</fullName>
    </submittedName>
</protein>
<evidence type="ECO:0000313" key="2">
    <source>
        <dbReference type="EMBL" id="KAK0430417.1"/>
    </source>
</evidence>
<name>A0AA39ITW1_9AGAR</name>
<reference evidence="2" key="1">
    <citation type="submission" date="2023-06" db="EMBL/GenBank/DDBJ databases">
        <authorList>
            <consortium name="Lawrence Berkeley National Laboratory"/>
            <person name="Ahrendt S."/>
            <person name="Sahu N."/>
            <person name="Indic B."/>
            <person name="Wong-Bajracharya J."/>
            <person name="Merenyi Z."/>
            <person name="Ke H.-M."/>
            <person name="Monk M."/>
            <person name="Kocsube S."/>
            <person name="Drula E."/>
            <person name="Lipzen A."/>
            <person name="Balint B."/>
            <person name="Henrissat B."/>
            <person name="Andreopoulos B."/>
            <person name="Martin F.M."/>
            <person name="Harder C.B."/>
            <person name="Rigling D."/>
            <person name="Ford K.L."/>
            <person name="Foster G.D."/>
            <person name="Pangilinan J."/>
            <person name="Papanicolaou A."/>
            <person name="Barry K."/>
            <person name="LaButti K."/>
            <person name="Viragh M."/>
            <person name="Koriabine M."/>
            <person name="Yan M."/>
            <person name="Riley R."/>
            <person name="Champramary S."/>
            <person name="Plett K.L."/>
            <person name="Tsai I.J."/>
            <person name="Slot J."/>
            <person name="Sipos G."/>
            <person name="Plett J."/>
            <person name="Nagy L.G."/>
            <person name="Grigoriev I.V."/>
        </authorList>
    </citation>
    <scope>NUCLEOTIDE SEQUENCE</scope>
    <source>
        <strain evidence="2">FPL87.14</strain>
    </source>
</reference>
<evidence type="ECO:0000313" key="4">
    <source>
        <dbReference type="Proteomes" id="UP001175226"/>
    </source>
</evidence>
<dbReference type="Proteomes" id="UP001175226">
    <property type="component" value="Unassembled WGS sequence"/>
</dbReference>
<feature type="region of interest" description="Disordered" evidence="1">
    <location>
        <begin position="86"/>
        <end position="113"/>
    </location>
</feature>
<dbReference type="AlphaFoldDB" id="A0AA39ITW1"/>
<dbReference type="EMBL" id="JAUEPT010000149">
    <property type="protein sequence ID" value="KAK0430417.1"/>
    <property type="molecule type" value="Genomic_DNA"/>
</dbReference>
<organism evidence="2 4">
    <name type="scientific">Armillaria borealis</name>
    <dbReference type="NCBI Taxonomy" id="47425"/>
    <lineage>
        <taxon>Eukaryota</taxon>
        <taxon>Fungi</taxon>
        <taxon>Dikarya</taxon>
        <taxon>Basidiomycota</taxon>
        <taxon>Agaricomycotina</taxon>
        <taxon>Agaricomycetes</taxon>
        <taxon>Agaricomycetidae</taxon>
        <taxon>Agaricales</taxon>
        <taxon>Marasmiineae</taxon>
        <taxon>Physalacriaceae</taxon>
        <taxon>Armillaria</taxon>
    </lineage>
</organism>
<gene>
    <name evidence="3" type="ORF">EV421DRAFT_1855647</name>
    <name evidence="2" type="ORF">EV421DRAFT_1858654</name>
</gene>
<proteinExistence type="predicted"/>
<comment type="caution">
    <text evidence="2">The sequence shown here is derived from an EMBL/GenBank/DDBJ whole genome shotgun (WGS) entry which is preliminary data.</text>
</comment>